<sequence length="186" mass="21061">MESLKIIPQVFFDLIARVVPGAFGIIAYLLFFDKTWASLVAQIMGESVVNAGASVTIFVFLGASYVAGELISPAAKFVQWFGELKFFRPGIKEKNSYDYLRYKHPYVGGLCAKIRAEFTMHNGMAVVFGLSAAYYPFSSKPWNWYVFCILVTMSLIIAVRGRKTRDTFNKTVLKFAKVVEYDEDKR</sequence>
<comment type="caution">
    <text evidence="2">The sequence shown here is derived from an EMBL/GenBank/DDBJ whole genome shotgun (WGS) entry which is preliminary data.</text>
</comment>
<evidence type="ECO:0000256" key="1">
    <source>
        <dbReference type="SAM" id="Phobius"/>
    </source>
</evidence>
<feature type="transmembrane region" description="Helical" evidence="1">
    <location>
        <begin position="142"/>
        <end position="159"/>
    </location>
</feature>
<dbReference type="AlphaFoldDB" id="A0A9D7SVH1"/>
<proteinExistence type="predicted"/>
<protein>
    <submittedName>
        <fullName evidence="2">Uncharacterized protein</fullName>
    </submittedName>
</protein>
<evidence type="ECO:0000313" key="2">
    <source>
        <dbReference type="EMBL" id="MBK9983973.1"/>
    </source>
</evidence>
<keyword evidence="1" id="KW-1133">Transmembrane helix</keyword>
<keyword evidence="1" id="KW-0472">Membrane</keyword>
<reference evidence="2 3" key="1">
    <citation type="submission" date="2020-10" db="EMBL/GenBank/DDBJ databases">
        <title>Connecting structure to function with the recovery of over 1000 high-quality activated sludge metagenome-assembled genomes encoding full-length rRNA genes using long-read sequencing.</title>
        <authorList>
            <person name="Singleton C.M."/>
            <person name="Petriglieri F."/>
            <person name="Kristensen J.M."/>
            <person name="Kirkegaard R.H."/>
            <person name="Michaelsen T.Y."/>
            <person name="Andersen M.H."/>
            <person name="Karst S.M."/>
            <person name="Dueholm M.S."/>
            <person name="Nielsen P.H."/>
            <person name="Albertsen M."/>
        </authorList>
    </citation>
    <scope>NUCLEOTIDE SEQUENCE [LARGE SCALE GENOMIC DNA]</scope>
    <source>
        <strain evidence="2">Ribe_18-Q3-R11-54_MAXAC.273</strain>
    </source>
</reference>
<dbReference type="Proteomes" id="UP000808337">
    <property type="component" value="Unassembled WGS sequence"/>
</dbReference>
<keyword evidence="1" id="KW-0812">Transmembrane</keyword>
<organism evidence="2 3">
    <name type="scientific">Candidatus Opimibacter skivensis</name>
    <dbReference type="NCBI Taxonomy" id="2982028"/>
    <lineage>
        <taxon>Bacteria</taxon>
        <taxon>Pseudomonadati</taxon>
        <taxon>Bacteroidota</taxon>
        <taxon>Saprospiria</taxon>
        <taxon>Saprospirales</taxon>
        <taxon>Saprospiraceae</taxon>
        <taxon>Candidatus Opimibacter</taxon>
    </lineage>
</organism>
<name>A0A9D7SVH1_9BACT</name>
<dbReference type="EMBL" id="JADKGY010000029">
    <property type="protein sequence ID" value="MBK9983973.1"/>
    <property type="molecule type" value="Genomic_DNA"/>
</dbReference>
<evidence type="ECO:0000313" key="3">
    <source>
        <dbReference type="Proteomes" id="UP000808337"/>
    </source>
</evidence>
<feature type="transmembrane region" description="Helical" evidence="1">
    <location>
        <begin position="51"/>
        <end position="71"/>
    </location>
</feature>
<gene>
    <name evidence="2" type="ORF">IPP15_16665</name>
</gene>
<accession>A0A9D7SVH1</accession>
<feature type="transmembrane region" description="Helical" evidence="1">
    <location>
        <begin position="12"/>
        <end position="31"/>
    </location>
</feature>